<proteinExistence type="predicted"/>
<evidence type="ECO:0000313" key="3">
    <source>
        <dbReference type="Proteomes" id="UP001221757"/>
    </source>
</evidence>
<name>A0AAD7CT05_MYCRO</name>
<protein>
    <submittedName>
        <fullName evidence="2">Uncharacterized protein</fullName>
    </submittedName>
</protein>
<keyword evidence="3" id="KW-1185">Reference proteome</keyword>
<gene>
    <name evidence="2" type="ORF">B0H17DRAFT_1144512</name>
</gene>
<comment type="caution">
    <text evidence="2">The sequence shown here is derived from an EMBL/GenBank/DDBJ whole genome shotgun (WGS) entry which is preliminary data.</text>
</comment>
<feature type="compositionally biased region" description="Polar residues" evidence="1">
    <location>
        <begin position="13"/>
        <end position="24"/>
    </location>
</feature>
<reference evidence="2" key="1">
    <citation type="submission" date="2023-03" db="EMBL/GenBank/DDBJ databases">
        <title>Massive genome expansion in bonnet fungi (Mycena s.s.) driven by repeated elements and novel gene families across ecological guilds.</title>
        <authorList>
            <consortium name="Lawrence Berkeley National Laboratory"/>
            <person name="Harder C.B."/>
            <person name="Miyauchi S."/>
            <person name="Viragh M."/>
            <person name="Kuo A."/>
            <person name="Thoen E."/>
            <person name="Andreopoulos B."/>
            <person name="Lu D."/>
            <person name="Skrede I."/>
            <person name="Drula E."/>
            <person name="Henrissat B."/>
            <person name="Morin E."/>
            <person name="Kohler A."/>
            <person name="Barry K."/>
            <person name="LaButti K."/>
            <person name="Morin E."/>
            <person name="Salamov A."/>
            <person name="Lipzen A."/>
            <person name="Mereny Z."/>
            <person name="Hegedus B."/>
            <person name="Baldrian P."/>
            <person name="Stursova M."/>
            <person name="Weitz H."/>
            <person name="Taylor A."/>
            <person name="Grigoriev I.V."/>
            <person name="Nagy L.G."/>
            <person name="Martin F."/>
            <person name="Kauserud H."/>
        </authorList>
    </citation>
    <scope>NUCLEOTIDE SEQUENCE</scope>
    <source>
        <strain evidence="2">CBHHK067</strain>
    </source>
</reference>
<evidence type="ECO:0000256" key="1">
    <source>
        <dbReference type="SAM" id="MobiDB-lite"/>
    </source>
</evidence>
<sequence>MTEARTVPPFSLMTDSENGGSQTGPVTPQFRLYSKVSPFSLSILTPPQFNKFDELRPHTPSPEVNSDSINAIPLDDEQELSEKLHQSVLSAAHDVGVMTTAGSGINLTTQRGSLEHEIAGSNRKLHPKWVCHRSEVAENISSILCNYPMSSRWFNHLNCDDGYPDSARLGGGARQTVSGRVLSPHLISHNEIPSWIHMDYSFEFQCLKKDADQVLARHENYISVEIPLSNIIRLLTKTELIRLSKLHNVWVPIRLPVAKCRDIIAEHMWGECTSVVTIFTCIEVDPGWEKIWYQNRGT</sequence>
<accession>A0AAD7CT05</accession>
<dbReference type="EMBL" id="JARKIE010000246">
    <property type="protein sequence ID" value="KAJ7661786.1"/>
    <property type="molecule type" value="Genomic_DNA"/>
</dbReference>
<feature type="region of interest" description="Disordered" evidence="1">
    <location>
        <begin position="1"/>
        <end position="24"/>
    </location>
</feature>
<evidence type="ECO:0000313" key="2">
    <source>
        <dbReference type="EMBL" id="KAJ7661786.1"/>
    </source>
</evidence>
<dbReference type="Proteomes" id="UP001221757">
    <property type="component" value="Unassembled WGS sequence"/>
</dbReference>
<organism evidence="2 3">
    <name type="scientific">Mycena rosella</name>
    <name type="common">Pink bonnet</name>
    <name type="synonym">Agaricus rosellus</name>
    <dbReference type="NCBI Taxonomy" id="1033263"/>
    <lineage>
        <taxon>Eukaryota</taxon>
        <taxon>Fungi</taxon>
        <taxon>Dikarya</taxon>
        <taxon>Basidiomycota</taxon>
        <taxon>Agaricomycotina</taxon>
        <taxon>Agaricomycetes</taxon>
        <taxon>Agaricomycetidae</taxon>
        <taxon>Agaricales</taxon>
        <taxon>Marasmiineae</taxon>
        <taxon>Mycenaceae</taxon>
        <taxon>Mycena</taxon>
    </lineage>
</organism>
<dbReference type="AlphaFoldDB" id="A0AAD7CT05"/>